<reference evidence="1" key="1">
    <citation type="submission" date="2023-06" db="EMBL/GenBank/DDBJ databases">
        <authorList>
            <person name="Kurt Z."/>
        </authorList>
    </citation>
    <scope>NUCLEOTIDE SEQUENCE</scope>
</reference>
<dbReference type="AlphaFoldDB" id="A0AA86U979"/>
<dbReference type="EMBL" id="CATOUU010000788">
    <property type="protein sequence ID" value="CAI9948415.1"/>
    <property type="molecule type" value="Genomic_DNA"/>
</dbReference>
<keyword evidence="3" id="KW-1185">Reference proteome</keyword>
<evidence type="ECO:0000313" key="3">
    <source>
        <dbReference type="Proteomes" id="UP001642409"/>
    </source>
</evidence>
<evidence type="ECO:0000313" key="1">
    <source>
        <dbReference type="EMBL" id="CAI9948415.1"/>
    </source>
</evidence>
<protein>
    <submittedName>
        <fullName evidence="1">Uncharacterized protein</fullName>
    </submittedName>
</protein>
<accession>A0AA86U979</accession>
<proteinExistence type="predicted"/>
<sequence>MINGSCVQISCEVQGQQSINGICQCTNINAYVQGDTCVCPLYSTVVGNTCLCNTISGQVMIKGQCVCPTNGAFIRNGSCSCGQNSLNISNIKQLPYWIYIVSRGLYMYQFKCIYIGKYMCMSTIFFFSWKCLHMSVIFITKWKYLYLQFGFWIHNKCRSVQMCNQWSIYHQQYMYMWDQFTKYFKFLQLPSKFQFDWRKLYMFYYWINDAKQRLFVPFRLNSYWRNLQGNDLLD</sequence>
<name>A0AA86U979_9EUKA</name>
<comment type="caution">
    <text evidence="1">The sequence shown here is derived from an EMBL/GenBank/DDBJ whole genome shotgun (WGS) entry which is preliminary data.</text>
</comment>
<gene>
    <name evidence="2" type="ORF">HINF_LOCUS35669</name>
    <name evidence="1" type="ORF">HINF_LOCUS36060</name>
</gene>
<organism evidence="1">
    <name type="scientific">Hexamita inflata</name>
    <dbReference type="NCBI Taxonomy" id="28002"/>
    <lineage>
        <taxon>Eukaryota</taxon>
        <taxon>Metamonada</taxon>
        <taxon>Diplomonadida</taxon>
        <taxon>Hexamitidae</taxon>
        <taxon>Hexamitinae</taxon>
        <taxon>Hexamita</taxon>
    </lineage>
</organism>
<dbReference type="Proteomes" id="UP001642409">
    <property type="component" value="Unassembled WGS sequence"/>
</dbReference>
<dbReference type="EMBL" id="CAXDID020000129">
    <property type="protein sequence ID" value="CAL6034889.1"/>
    <property type="molecule type" value="Genomic_DNA"/>
</dbReference>
<reference evidence="2 3" key="2">
    <citation type="submission" date="2024-07" db="EMBL/GenBank/DDBJ databases">
        <authorList>
            <person name="Akdeniz Z."/>
        </authorList>
    </citation>
    <scope>NUCLEOTIDE SEQUENCE [LARGE SCALE GENOMIC DNA]</scope>
</reference>
<evidence type="ECO:0000313" key="2">
    <source>
        <dbReference type="EMBL" id="CAL6034889.1"/>
    </source>
</evidence>